<feature type="transmembrane region" description="Helical" evidence="8">
    <location>
        <begin position="88"/>
        <end position="109"/>
    </location>
</feature>
<protein>
    <recommendedName>
        <fullName evidence="11">Seipin</fullName>
    </recommendedName>
</protein>
<keyword evidence="2 8" id="KW-0812">Transmembrane</keyword>
<keyword evidence="10" id="KW-1185">Reference proteome</keyword>
<dbReference type="Proteomes" id="UP000241890">
    <property type="component" value="Unassembled WGS sequence"/>
</dbReference>
<dbReference type="CDD" id="cd23995">
    <property type="entry name" value="Seipin_BSCL2_like"/>
    <property type="match status" value="1"/>
</dbReference>
<comment type="subcellular location">
    <subcellularLocation>
        <location evidence="1">Endoplasmic reticulum membrane</location>
        <topology evidence="1">Multi-pass membrane protein</topology>
    </subcellularLocation>
</comment>
<dbReference type="EMBL" id="BEYU01000068">
    <property type="protein sequence ID" value="GBG29938.1"/>
    <property type="molecule type" value="Genomic_DNA"/>
</dbReference>
<evidence type="ECO:0000313" key="10">
    <source>
        <dbReference type="Proteomes" id="UP000241890"/>
    </source>
</evidence>
<proteinExistence type="predicted"/>
<organism evidence="9 10">
    <name type="scientific">Hondaea fermentalgiana</name>
    <dbReference type="NCBI Taxonomy" id="2315210"/>
    <lineage>
        <taxon>Eukaryota</taxon>
        <taxon>Sar</taxon>
        <taxon>Stramenopiles</taxon>
        <taxon>Bigyra</taxon>
        <taxon>Labyrinthulomycetes</taxon>
        <taxon>Thraustochytrida</taxon>
        <taxon>Thraustochytriidae</taxon>
        <taxon>Hondaea</taxon>
    </lineage>
</organism>
<evidence type="ECO:0000256" key="3">
    <source>
        <dbReference type="ARBA" id="ARBA00022824"/>
    </source>
</evidence>
<dbReference type="GO" id="GO:0006629">
    <property type="term" value="P:lipid metabolic process"/>
    <property type="evidence" value="ECO:0007669"/>
    <property type="project" value="UniProtKB-KW"/>
</dbReference>
<dbReference type="InterPro" id="IPR009617">
    <property type="entry name" value="Seipin"/>
</dbReference>
<evidence type="ECO:0008006" key="11">
    <source>
        <dbReference type="Google" id="ProtNLM"/>
    </source>
</evidence>
<keyword evidence="4 8" id="KW-1133">Transmembrane helix</keyword>
<evidence type="ECO:0000256" key="8">
    <source>
        <dbReference type="SAM" id="Phobius"/>
    </source>
</evidence>
<dbReference type="GO" id="GO:0140042">
    <property type="term" value="P:lipid droplet formation"/>
    <property type="evidence" value="ECO:0007669"/>
    <property type="project" value="UniProtKB-ARBA"/>
</dbReference>
<keyword evidence="6 8" id="KW-0472">Membrane</keyword>
<feature type="region of interest" description="Disordered" evidence="7">
    <location>
        <begin position="25"/>
        <end position="65"/>
    </location>
</feature>
<dbReference type="GO" id="GO:0005789">
    <property type="term" value="C:endoplasmic reticulum membrane"/>
    <property type="evidence" value="ECO:0007669"/>
    <property type="project" value="UniProtKB-SubCell"/>
</dbReference>
<evidence type="ECO:0000256" key="7">
    <source>
        <dbReference type="SAM" id="MobiDB-lite"/>
    </source>
</evidence>
<comment type="caution">
    <text evidence="9">The sequence shown here is derived from an EMBL/GenBank/DDBJ whole genome shotgun (WGS) entry which is preliminary data.</text>
</comment>
<evidence type="ECO:0000313" key="9">
    <source>
        <dbReference type="EMBL" id="GBG29938.1"/>
    </source>
</evidence>
<sequence>MDMDYDHIDANDGLLGGGARAYENVPGAGARPGPPGLRSRFSGQPFASEGGQRGGRRDGFTPRQAQVSRQYKPWIPLGVRQLVLRSTAAYGVASMLMLLSVSIAIFLYVSVYYQVMPDKLALEAKLYFDYDPSDDGQTGLDSIARREGPSLPVSMPLAELDLHRASRQWTSSKSTHDDGHETPAPDVMLAPGFLYDISLQLALPAAEDRLLNVGNFMVAAKLSSRRKHELARSKRPALALARPKPKAWRPRSWLSVFIPFSLFQTWHSEEYDPALEEAIAMEADQLVWIELFEGYRERYEHEGRVRFVSVHLSSPLVQLHGATLHMHCRLEGLAFYMYHYFVTAFAVYLFVVSSIIAFGLYGVATAFSLFSAFSAFAGGEDDTMDEDESMPPEYEINATQRGFDDNDENLGGNYGFGPPNPFVDAADDLDEDDVNLGNDALGFGADTNLLHPPECST</sequence>
<keyword evidence="3" id="KW-0256">Endoplasmic reticulum</keyword>
<reference evidence="9 10" key="1">
    <citation type="submission" date="2017-12" db="EMBL/GenBank/DDBJ databases">
        <title>Sequencing, de novo assembly and annotation of complete genome of a new Thraustochytrid species, strain FCC1311.</title>
        <authorList>
            <person name="Sedici K."/>
            <person name="Godart F."/>
            <person name="Aiese Cigliano R."/>
            <person name="Sanseverino W."/>
            <person name="Barakat M."/>
            <person name="Ortet P."/>
            <person name="Marechal E."/>
            <person name="Cagnac O."/>
            <person name="Amato A."/>
        </authorList>
    </citation>
    <scope>NUCLEOTIDE SEQUENCE [LARGE SCALE GENOMIC DNA]</scope>
</reference>
<dbReference type="InParanoid" id="A0A2R5GJM2"/>
<gene>
    <name evidence="9" type="ORF">FCC1311_061582</name>
</gene>
<evidence type="ECO:0000256" key="2">
    <source>
        <dbReference type="ARBA" id="ARBA00022692"/>
    </source>
</evidence>
<evidence type="ECO:0000256" key="1">
    <source>
        <dbReference type="ARBA" id="ARBA00004477"/>
    </source>
</evidence>
<name>A0A2R5GJM2_9STRA</name>
<keyword evidence="5" id="KW-0443">Lipid metabolism</keyword>
<evidence type="ECO:0000256" key="4">
    <source>
        <dbReference type="ARBA" id="ARBA00022989"/>
    </source>
</evidence>
<dbReference type="Pfam" id="PF06775">
    <property type="entry name" value="Seipin"/>
    <property type="match status" value="1"/>
</dbReference>
<evidence type="ECO:0000256" key="6">
    <source>
        <dbReference type="ARBA" id="ARBA00023136"/>
    </source>
</evidence>
<dbReference type="PANTHER" id="PTHR21212:SF0">
    <property type="entry name" value="SEIPIN"/>
    <property type="match status" value="1"/>
</dbReference>
<evidence type="ECO:0000256" key="5">
    <source>
        <dbReference type="ARBA" id="ARBA00023098"/>
    </source>
</evidence>
<accession>A0A2R5GJM2</accession>
<dbReference type="AlphaFoldDB" id="A0A2R5GJM2"/>
<dbReference type="PANTHER" id="PTHR21212">
    <property type="entry name" value="BERNARDINELLI-SEIP CONGENITAL LIPODYSTROPHY 2 HOMOLOG BSCL2 PROTEIN"/>
    <property type="match status" value="1"/>
</dbReference>